<gene>
    <name evidence="2" type="ORF">BCR43DRAFT_277062</name>
</gene>
<dbReference type="InParanoid" id="A0A1X2HCD7"/>
<evidence type="ECO:0000313" key="2">
    <source>
        <dbReference type="EMBL" id="ORY96459.1"/>
    </source>
</evidence>
<dbReference type="EMBL" id="MCGN01000005">
    <property type="protein sequence ID" value="ORY96459.1"/>
    <property type="molecule type" value="Genomic_DNA"/>
</dbReference>
<accession>A0A1X2HCD7</accession>
<keyword evidence="3" id="KW-1185">Reference proteome</keyword>
<organism evidence="2 3">
    <name type="scientific">Syncephalastrum racemosum</name>
    <name type="common">Filamentous fungus</name>
    <dbReference type="NCBI Taxonomy" id="13706"/>
    <lineage>
        <taxon>Eukaryota</taxon>
        <taxon>Fungi</taxon>
        <taxon>Fungi incertae sedis</taxon>
        <taxon>Mucoromycota</taxon>
        <taxon>Mucoromycotina</taxon>
        <taxon>Mucoromycetes</taxon>
        <taxon>Mucorales</taxon>
        <taxon>Syncephalastraceae</taxon>
        <taxon>Syncephalastrum</taxon>
    </lineage>
</organism>
<dbReference type="Proteomes" id="UP000242180">
    <property type="component" value="Unassembled WGS sequence"/>
</dbReference>
<keyword evidence="1" id="KW-1133">Transmembrane helix</keyword>
<comment type="caution">
    <text evidence="2">The sequence shown here is derived from an EMBL/GenBank/DDBJ whole genome shotgun (WGS) entry which is preliminary data.</text>
</comment>
<proteinExistence type="predicted"/>
<dbReference type="AlphaFoldDB" id="A0A1X2HCD7"/>
<feature type="transmembrane region" description="Helical" evidence="1">
    <location>
        <begin position="21"/>
        <end position="43"/>
    </location>
</feature>
<keyword evidence="1" id="KW-0472">Membrane</keyword>
<keyword evidence="1" id="KW-0812">Transmembrane</keyword>
<protein>
    <submittedName>
        <fullName evidence="2">Uncharacterized protein</fullName>
    </submittedName>
</protein>
<reference evidence="2 3" key="1">
    <citation type="submission" date="2016-07" db="EMBL/GenBank/DDBJ databases">
        <title>Pervasive Adenine N6-methylation of Active Genes in Fungi.</title>
        <authorList>
            <consortium name="DOE Joint Genome Institute"/>
            <person name="Mondo S.J."/>
            <person name="Dannebaum R.O."/>
            <person name="Kuo R.C."/>
            <person name="Labutti K."/>
            <person name="Haridas S."/>
            <person name="Kuo A."/>
            <person name="Salamov A."/>
            <person name="Ahrendt S.R."/>
            <person name="Lipzen A."/>
            <person name="Sullivan W."/>
            <person name="Andreopoulos W.B."/>
            <person name="Clum A."/>
            <person name="Lindquist E."/>
            <person name="Daum C."/>
            <person name="Ramamoorthy G.K."/>
            <person name="Gryganskyi A."/>
            <person name="Culley D."/>
            <person name="Magnuson J.K."/>
            <person name="James T.Y."/>
            <person name="O'Malley M.A."/>
            <person name="Stajich J.E."/>
            <person name="Spatafora J.W."/>
            <person name="Visel A."/>
            <person name="Grigoriev I.V."/>
        </authorList>
    </citation>
    <scope>NUCLEOTIDE SEQUENCE [LARGE SCALE GENOMIC DNA]</scope>
    <source>
        <strain evidence="2 3">NRRL 2496</strain>
    </source>
</reference>
<evidence type="ECO:0000313" key="3">
    <source>
        <dbReference type="Proteomes" id="UP000242180"/>
    </source>
</evidence>
<evidence type="ECO:0000256" key="1">
    <source>
        <dbReference type="SAM" id="Phobius"/>
    </source>
</evidence>
<sequence length="70" mass="7906">MILDKETTRIRQRLFFIGSRCTTLRLVTVVMLSRLSAILTGFASKLSASKQNRPLVVTGKAGYFRRVSNM</sequence>
<name>A0A1X2HCD7_SYNRA</name>